<dbReference type="InterPro" id="IPR011009">
    <property type="entry name" value="Kinase-like_dom_sf"/>
</dbReference>
<evidence type="ECO:0000256" key="3">
    <source>
        <dbReference type="PROSITE-ProRule" id="PRU10141"/>
    </source>
</evidence>
<dbReference type="Pfam" id="PF00069">
    <property type="entry name" value="Pkinase"/>
    <property type="match status" value="1"/>
</dbReference>
<keyword evidence="1 3" id="KW-0547">Nucleotide-binding</keyword>
<dbReference type="Proteomes" id="UP001189429">
    <property type="component" value="Unassembled WGS sequence"/>
</dbReference>
<gene>
    <name evidence="6" type="ORF">PCOR1329_LOCUS53233</name>
</gene>
<proteinExistence type="predicted"/>
<evidence type="ECO:0000256" key="2">
    <source>
        <dbReference type="ARBA" id="ARBA00022840"/>
    </source>
</evidence>
<dbReference type="Gene3D" id="1.10.510.10">
    <property type="entry name" value="Transferase(Phosphotransferase) domain 1"/>
    <property type="match status" value="1"/>
</dbReference>
<dbReference type="InterPro" id="IPR050117">
    <property type="entry name" value="MAPK"/>
</dbReference>
<protein>
    <recommendedName>
        <fullName evidence="5">Protein kinase domain-containing protein</fullName>
    </recommendedName>
</protein>
<evidence type="ECO:0000313" key="6">
    <source>
        <dbReference type="EMBL" id="CAK0865804.1"/>
    </source>
</evidence>
<feature type="domain" description="Protein kinase" evidence="5">
    <location>
        <begin position="392"/>
        <end position="685"/>
    </location>
</feature>
<accession>A0ABN9UZZ0</accession>
<name>A0ABN9UZZ0_9DINO</name>
<evidence type="ECO:0000256" key="4">
    <source>
        <dbReference type="SAM" id="MobiDB-lite"/>
    </source>
</evidence>
<evidence type="ECO:0000256" key="1">
    <source>
        <dbReference type="ARBA" id="ARBA00022741"/>
    </source>
</evidence>
<dbReference type="InterPro" id="IPR000719">
    <property type="entry name" value="Prot_kinase_dom"/>
</dbReference>
<dbReference type="Gene3D" id="3.30.200.20">
    <property type="entry name" value="Phosphorylase Kinase, domain 1"/>
    <property type="match status" value="1"/>
</dbReference>
<evidence type="ECO:0000259" key="5">
    <source>
        <dbReference type="PROSITE" id="PS50011"/>
    </source>
</evidence>
<feature type="region of interest" description="Disordered" evidence="4">
    <location>
        <begin position="16"/>
        <end position="53"/>
    </location>
</feature>
<dbReference type="EMBL" id="CAUYUJ010016488">
    <property type="protein sequence ID" value="CAK0865804.1"/>
    <property type="molecule type" value="Genomic_DNA"/>
</dbReference>
<dbReference type="SUPFAM" id="SSF56112">
    <property type="entry name" value="Protein kinase-like (PK-like)"/>
    <property type="match status" value="1"/>
</dbReference>
<reference evidence="6" key="1">
    <citation type="submission" date="2023-10" db="EMBL/GenBank/DDBJ databases">
        <authorList>
            <person name="Chen Y."/>
            <person name="Shah S."/>
            <person name="Dougan E. K."/>
            <person name="Thang M."/>
            <person name="Chan C."/>
        </authorList>
    </citation>
    <scope>NUCLEOTIDE SEQUENCE [LARGE SCALE GENOMIC DNA]</scope>
</reference>
<keyword evidence="2 3" id="KW-0067">ATP-binding</keyword>
<comment type="caution">
    <text evidence="6">The sequence shown here is derived from an EMBL/GenBank/DDBJ whole genome shotgun (WGS) entry which is preliminary data.</text>
</comment>
<evidence type="ECO:0000313" key="7">
    <source>
        <dbReference type="Proteomes" id="UP001189429"/>
    </source>
</evidence>
<dbReference type="PROSITE" id="PS00107">
    <property type="entry name" value="PROTEIN_KINASE_ATP"/>
    <property type="match status" value="1"/>
</dbReference>
<dbReference type="InterPro" id="IPR017441">
    <property type="entry name" value="Protein_kinase_ATP_BS"/>
</dbReference>
<dbReference type="SMART" id="SM00220">
    <property type="entry name" value="S_TKc"/>
    <property type="match status" value="1"/>
</dbReference>
<organism evidence="6 7">
    <name type="scientific">Prorocentrum cordatum</name>
    <dbReference type="NCBI Taxonomy" id="2364126"/>
    <lineage>
        <taxon>Eukaryota</taxon>
        <taxon>Sar</taxon>
        <taxon>Alveolata</taxon>
        <taxon>Dinophyceae</taxon>
        <taxon>Prorocentrales</taxon>
        <taxon>Prorocentraceae</taxon>
        <taxon>Prorocentrum</taxon>
    </lineage>
</organism>
<dbReference type="PANTHER" id="PTHR24055">
    <property type="entry name" value="MITOGEN-ACTIVATED PROTEIN KINASE"/>
    <property type="match status" value="1"/>
</dbReference>
<dbReference type="InterPro" id="IPR008271">
    <property type="entry name" value="Ser/Thr_kinase_AS"/>
</dbReference>
<feature type="compositionally biased region" description="Polar residues" evidence="4">
    <location>
        <begin position="18"/>
        <end position="38"/>
    </location>
</feature>
<dbReference type="PROSITE" id="PS50011">
    <property type="entry name" value="PROTEIN_KINASE_DOM"/>
    <property type="match status" value="1"/>
</dbReference>
<keyword evidence="7" id="KW-1185">Reference proteome</keyword>
<sequence length="791" mass="85655">MAIDLQVLPAEIRDVNETSRSNQNTQPPHGAPQNGTSGKSDKLLGEFSKTNSPSGMPSFSVVNMLRVHELLCGHLFVNDWSWMGYKFTALARLALWRDSPAQLVNDEEIDAFLDDAMPDMPKIDMPIPSIEKLRGAFKRARRAAPGPDGLPVDAWLPCQRAMDNVFPLMQKMFDGSALIPGLNDSLFAFLPKGLADPGRSDLTDCIRAPGTTRPLSLKNQDINAIATAMNYHMKGVAESSTDPDQQGFIACRNYARHILTMDTEARAVPVPPCVRPLCRDAGPRCKAVEYLLKQKAPALHEPFGTGHVAHERADADATGPGGLTALHLACRDNSAEVVQRYRPAPTPSAHCRAAGRVSKRLPGMASLTGRLKVVEVRGPTGATTRFAVPEPWEAIGPLGAGAYASVAAFRAGRGERCAVKKVERVLGHPVVALRTLREVKLLQHLRHPNILGLHGLHVDGPDFTDTYLCLELMDSDLHKLIHGGPALPSCQAKSIMYQMMLGLLCLRTANVVHRDMKPGNVLVKANGIAKIADFGLARAIDAGEDDSVEEVLTEYVVTRYYRAPEIVLTATSYTYAVDMWSAGCILGEMLTSKTVFRGKDTLDQVRKIVGVIGSQPTEEMDWIPRASPSWKFVQECNSKSTSEAFQKVLHTLGLETDAADLLVQTLRFSPSRRIQVEDAVLHPYLESFSADTDPNVVAALDVPPMDWDFDGDLCFDAHGKPRPYDAGRFRRALLDCCGAGAPLAAGPRSAAAPATAAAAAGSAKLGISAAKDLESPGAAIVRDARRRWGGK</sequence>
<dbReference type="PROSITE" id="PS00108">
    <property type="entry name" value="PROTEIN_KINASE_ST"/>
    <property type="match status" value="1"/>
</dbReference>
<feature type="binding site" evidence="3">
    <location>
        <position position="421"/>
    </location>
    <ligand>
        <name>ATP</name>
        <dbReference type="ChEBI" id="CHEBI:30616"/>
    </ligand>
</feature>